<dbReference type="AlphaFoldDB" id="A0A9X8M9A6"/>
<accession>A0A9X8M9A6</accession>
<sequence length="44" mass="5093">MRLAWSLPNVINRLAHIISGYVDNYLRLVTTTLCTIDQKVTIYL</sequence>
<protein>
    <submittedName>
        <fullName evidence="1">Uncharacterized protein</fullName>
    </submittedName>
</protein>
<dbReference type="EMBL" id="FOEV01000002">
    <property type="protein sequence ID" value="SEP76385.1"/>
    <property type="molecule type" value="Genomic_DNA"/>
</dbReference>
<organism evidence="1 2">
    <name type="scientific">Pseudomonas lutea</name>
    <dbReference type="NCBI Taxonomy" id="243924"/>
    <lineage>
        <taxon>Bacteria</taxon>
        <taxon>Pseudomonadati</taxon>
        <taxon>Pseudomonadota</taxon>
        <taxon>Gammaproteobacteria</taxon>
        <taxon>Pseudomonadales</taxon>
        <taxon>Pseudomonadaceae</taxon>
        <taxon>Pseudomonas</taxon>
    </lineage>
</organism>
<reference evidence="1 2" key="1">
    <citation type="submission" date="2016-10" db="EMBL/GenBank/DDBJ databases">
        <authorList>
            <person name="Varghese N."/>
            <person name="Submissions S."/>
        </authorList>
    </citation>
    <scope>NUCLEOTIDE SEQUENCE [LARGE SCALE GENOMIC DNA]</scope>
    <source>
        <strain evidence="1 2">LMG 21974</strain>
    </source>
</reference>
<comment type="caution">
    <text evidence="1">The sequence shown here is derived from an EMBL/GenBank/DDBJ whole genome shotgun (WGS) entry which is preliminary data.</text>
</comment>
<proteinExistence type="predicted"/>
<gene>
    <name evidence="1" type="ORF">SAMN05216409_10272</name>
</gene>
<evidence type="ECO:0000313" key="2">
    <source>
        <dbReference type="Proteomes" id="UP000183210"/>
    </source>
</evidence>
<evidence type="ECO:0000313" key="1">
    <source>
        <dbReference type="EMBL" id="SEP76385.1"/>
    </source>
</evidence>
<dbReference type="Proteomes" id="UP000183210">
    <property type="component" value="Unassembled WGS sequence"/>
</dbReference>
<name>A0A9X8M9A6_9PSED</name>